<protein>
    <submittedName>
        <fullName evidence="1">Uncharacterized protein</fullName>
    </submittedName>
</protein>
<proteinExistence type="predicted"/>
<dbReference type="OrthoDB" id="8378722at2"/>
<keyword evidence="2" id="KW-1185">Reference proteome</keyword>
<dbReference type="STRING" id="1122133.SAMN02745157_0127"/>
<dbReference type="Proteomes" id="UP000184485">
    <property type="component" value="Unassembled WGS sequence"/>
</dbReference>
<organism evidence="1 2">
    <name type="scientific">Kaistia soli DSM 19436</name>
    <dbReference type="NCBI Taxonomy" id="1122133"/>
    <lineage>
        <taxon>Bacteria</taxon>
        <taxon>Pseudomonadati</taxon>
        <taxon>Pseudomonadota</taxon>
        <taxon>Alphaproteobacteria</taxon>
        <taxon>Hyphomicrobiales</taxon>
        <taxon>Kaistiaceae</taxon>
        <taxon>Kaistia</taxon>
    </lineage>
</organism>
<dbReference type="AlphaFoldDB" id="A0A1M5PCP4"/>
<accession>A0A1M5PCP4</accession>
<evidence type="ECO:0000313" key="2">
    <source>
        <dbReference type="Proteomes" id="UP000184485"/>
    </source>
</evidence>
<sequence>MTMRSREMTVFFARPFHLSDIEGAQPSGTYRLVVDEEDVSGLNFTAFRRKATMLHLPALELSVLSRQVVSVDAEEFEAAVAADQHR</sequence>
<gene>
    <name evidence="1" type="ORF">SAMN02745157_0127</name>
</gene>
<reference evidence="1 2" key="1">
    <citation type="submission" date="2016-11" db="EMBL/GenBank/DDBJ databases">
        <authorList>
            <person name="Jaros S."/>
            <person name="Januszkiewicz K."/>
            <person name="Wedrychowicz H."/>
        </authorList>
    </citation>
    <scope>NUCLEOTIDE SEQUENCE [LARGE SCALE GENOMIC DNA]</scope>
    <source>
        <strain evidence="1 2">DSM 19436</strain>
    </source>
</reference>
<name>A0A1M5PCP4_9HYPH</name>
<dbReference type="EMBL" id="FQUP01000011">
    <property type="protein sequence ID" value="SHG99497.1"/>
    <property type="molecule type" value="Genomic_DNA"/>
</dbReference>
<evidence type="ECO:0000313" key="1">
    <source>
        <dbReference type="EMBL" id="SHG99497.1"/>
    </source>
</evidence>